<dbReference type="PROSITE" id="PS50294">
    <property type="entry name" value="WD_REPEATS_REGION"/>
    <property type="match status" value="2"/>
</dbReference>
<dbReference type="PANTHER" id="PTHR14091:SF0">
    <property type="entry name" value="PERIODIC TRYPTOPHAN PROTEIN 1 HOMOLOG"/>
    <property type="match status" value="1"/>
</dbReference>
<dbReference type="Pfam" id="PF00400">
    <property type="entry name" value="WD40"/>
    <property type="match status" value="3"/>
</dbReference>
<dbReference type="SUPFAM" id="SSF50978">
    <property type="entry name" value="WD40 repeat-like"/>
    <property type="match status" value="1"/>
</dbReference>
<dbReference type="InterPro" id="IPR036322">
    <property type="entry name" value="WD40_repeat_dom_sf"/>
</dbReference>
<dbReference type="InterPro" id="IPR020472">
    <property type="entry name" value="WD40_PAC1"/>
</dbReference>
<keyword evidence="1" id="KW-0597">Phosphoprotein</keyword>
<feature type="region of interest" description="Disordered" evidence="5">
    <location>
        <begin position="1"/>
        <end position="36"/>
    </location>
</feature>
<proteinExistence type="predicted"/>
<sequence length="350" mass="38320">MIKAGALERSGESGSEEDDDDADMEVDTSKQTDEVKQALAVAEALGRPPKNNKPRTKLDDITDGLKELDMDNYDEENEGIELFSKGLGDLYYPSNDMDPYLKDKDSSTKYKEGSHTDSVLGLAWNKHYRNILASASADRQVKIWNVATGKCDITMEHHTDKVQAVAWNHHEPQVLLSGSFDNSVATEPRSGNVAIQKDGRIPTHPGFKWSVAADVESLAWDSHSNHSFVVSLEDGTVQGFDIRTASSNSVSDLKPSFTLHAHDKAVCSVSYNRFVPNLLATGSTDKMVKLWDLSNNQPACVASKNPKTDSPFLLAMGGSKGKLEVWDTLSDAGISERSGNYMQHVQPSSS</sequence>
<organism evidence="6 7">
    <name type="scientific">Jatropha curcas</name>
    <name type="common">Barbados nut</name>
    <dbReference type="NCBI Taxonomy" id="180498"/>
    <lineage>
        <taxon>Eukaryota</taxon>
        <taxon>Viridiplantae</taxon>
        <taxon>Streptophyta</taxon>
        <taxon>Embryophyta</taxon>
        <taxon>Tracheophyta</taxon>
        <taxon>Spermatophyta</taxon>
        <taxon>Magnoliopsida</taxon>
        <taxon>eudicotyledons</taxon>
        <taxon>Gunneridae</taxon>
        <taxon>Pentapetalae</taxon>
        <taxon>rosids</taxon>
        <taxon>fabids</taxon>
        <taxon>Malpighiales</taxon>
        <taxon>Euphorbiaceae</taxon>
        <taxon>Crotonoideae</taxon>
        <taxon>Jatropheae</taxon>
        <taxon>Jatropha</taxon>
    </lineage>
</organism>
<gene>
    <name evidence="6" type="ORF">JCGZ_05674</name>
</gene>
<dbReference type="PANTHER" id="PTHR14091">
    <property type="entry name" value="PERIODIC TRYPTOPHAN PROTEIN 1"/>
    <property type="match status" value="1"/>
</dbReference>
<dbReference type="OrthoDB" id="270624at2759"/>
<dbReference type="Gene3D" id="2.130.10.10">
    <property type="entry name" value="YVTN repeat-like/Quinoprotein amine dehydrogenase"/>
    <property type="match status" value="2"/>
</dbReference>
<name>A0A067L749_JATCU</name>
<evidence type="ECO:0000313" key="6">
    <source>
        <dbReference type="EMBL" id="KDP44207.1"/>
    </source>
</evidence>
<dbReference type="Proteomes" id="UP000027138">
    <property type="component" value="Unassembled WGS sequence"/>
</dbReference>
<dbReference type="InterPro" id="IPR001680">
    <property type="entry name" value="WD40_rpt"/>
</dbReference>
<dbReference type="GO" id="GO:0005634">
    <property type="term" value="C:nucleus"/>
    <property type="evidence" value="ECO:0007669"/>
    <property type="project" value="TreeGrafter"/>
</dbReference>
<dbReference type="InterPro" id="IPR015943">
    <property type="entry name" value="WD40/YVTN_repeat-like_dom_sf"/>
</dbReference>
<dbReference type="GO" id="GO:0006364">
    <property type="term" value="P:rRNA processing"/>
    <property type="evidence" value="ECO:0007669"/>
    <property type="project" value="InterPro"/>
</dbReference>
<evidence type="ECO:0000256" key="3">
    <source>
        <dbReference type="ARBA" id="ARBA00022737"/>
    </source>
</evidence>
<keyword evidence="7" id="KW-1185">Reference proteome</keyword>
<protein>
    <submittedName>
        <fullName evidence="6">Uncharacterized protein</fullName>
    </submittedName>
</protein>
<accession>A0A067L749</accession>
<dbReference type="InterPro" id="IPR019775">
    <property type="entry name" value="WD40_repeat_CS"/>
</dbReference>
<feature type="repeat" description="WD" evidence="4">
    <location>
        <begin position="112"/>
        <end position="154"/>
    </location>
</feature>
<dbReference type="InterPro" id="IPR044285">
    <property type="entry name" value="PWP1"/>
</dbReference>
<feature type="compositionally biased region" description="Acidic residues" evidence="5">
    <location>
        <begin position="14"/>
        <end position="26"/>
    </location>
</feature>
<dbReference type="SMART" id="SM00320">
    <property type="entry name" value="WD40"/>
    <property type="match status" value="4"/>
</dbReference>
<reference evidence="6 7" key="1">
    <citation type="journal article" date="2014" name="PLoS ONE">
        <title>Global Analysis of Gene Expression Profiles in Physic Nut (Jatropha curcas L.) Seedlings Exposed to Salt Stress.</title>
        <authorList>
            <person name="Zhang L."/>
            <person name="Zhang C."/>
            <person name="Wu P."/>
            <person name="Chen Y."/>
            <person name="Li M."/>
            <person name="Jiang H."/>
            <person name="Wu G."/>
        </authorList>
    </citation>
    <scope>NUCLEOTIDE SEQUENCE [LARGE SCALE GENOMIC DNA]</scope>
    <source>
        <strain evidence="7">cv. GZQX0401</strain>
        <tissue evidence="6">Young leaves</tissue>
    </source>
</reference>
<evidence type="ECO:0000256" key="5">
    <source>
        <dbReference type="SAM" id="MobiDB-lite"/>
    </source>
</evidence>
<evidence type="ECO:0000256" key="2">
    <source>
        <dbReference type="ARBA" id="ARBA00022574"/>
    </source>
</evidence>
<dbReference type="PROSITE" id="PS00678">
    <property type="entry name" value="WD_REPEATS_1"/>
    <property type="match status" value="2"/>
</dbReference>
<evidence type="ECO:0000256" key="4">
    <source>
        <dbReference type="PROSITE-ProRule" id="PRU00221"/>
    </source>
</evidence>
<feature type="repeat" description="WD" evidence="4">
    <location>
        <begin position="259"/>
        <end position="301"/>
    </location>
</feature>
<dbReference type="PROSITE" id="PS50082">
    <property type="entry name" value="WD_REPEATS_2"/>
    <property type="match status" value="2"/>
</dbReference>
<feature type="compositionally biased region" description="Basic and acidic residues" evidence="5">
    <location>
        <begin position="27"/>
        <end position="36"/>
    </location>
</feature>
<dbReference type="EMBL" id="KK914256">
    <property type="protein sequence ID" value="KDP44207.1"/>
    <property type="molecule type" value="Genomic_DNA"/>
</dbReference>
<evidence type="ECO:0000256" key="1">
    <source>
        <dbReference type="ARBA" id="ARBA00022553"/>
    </source>
</evidence>
<dbReference type="AlphaFoldDB" id="A0A067L749"/>
<evidence type="ECO:0000313" key="7">
    <source>
        <dbReference type="Proteomes" id="UP000027138"/>
    </source>
</evidence>
<keyword evidence="3" id="KW-0677">Repeat</keyword>
<dbReference type="PRINTS" id="PR00320">
    <property type="entry name" value="GPROTEINBRPT"/>
</dbReference>
<keyword evidence="2 4" id="KW-0853">WD repeat</keyword>
<dbReference type="STRING" id="180498.A0A067L749"/>
<dbReference type="FunFam" id="2.130.10.10:FF:000485">
    <property type="entry name" value="Putative WD repeat-containing protein C17D11.16"/>
    <property type="match status" value="1"/>
</dbReference>